<dbReference type="InterPro" id="IPR045860">
    <property type="entry name" value="Snake_toxin-like_sf"/>
</dbReference>
<feature type="domain" description="GS" evidence="18">
    <location>
        <begin position="157"/>
        <end position="187"/>
    </location>
</feature>
<dbReference type="InterPro" id="IPR000333">
    <property type="entry name" value="TGFB_receptor"/>
</dbReference>
<evidence type="ECO:0000256" key="5">
    <source>
        <dbReference type="ARBA" id="ARBA00022679"/>
    </source>
</evidence>
<feature type="domain" description="Protein kinase" evidence="17">
    <location>
        <begin position="188"/>
        <end position="494"/>
    </location>
</feature>
<dbReference type="EMBL" id="WJQU01000001">
    <property type="protein sequence ID" value="KAJ6646190.1"/>
    <property type="molecule type" value="Genomic_DNA"/>
</dbReference>
<dbReference type="Pfam" id="PF01064">
    <property type="entry name" value="Activin_recp"/>
    <property type="match status" value="1"/>
</dbReference>
<keyword evidence="12 16" id="KW-0472">Membrane</keyword>
<dbReference type="Gene3D" id="3.30.200.20">
    <property type="entry name" value="Phosphorylase Kinase, domain 1"/>
    <property type="match status" value="1"/>
</dbReference>
<protein>
    <recommendedName>
        <fullName evidence="3">receptor protein serine/threonine kinase</fullName>
        <ecNumber evidence="3">2.7.11.30</ecNumber>
    </recommendedName>
</protein>
<dbReference type="FunFam" id="2.10.60.10:FF:000021">
    <property type="entry name" value="Receptor protein serine/threonine kinase"/>
    <property type="match status" value="1"/>
</dbReference>
<evidence type="ECO:0000256" key="12">
    <source>
        <dbReference type="ARBA" id="ARBA00023136"/>
    </source>
</evidence>
<dbReference type="InterPro" id="IPR017441">
    <property type="entry name" value="Protein_kinase_ATP_BS"/>
</dbReference>
<accession>A0A9Q0S7C5</accession>
<evidence type="ECO:0000256" key="6">
    <source>
        <dbReference type="ARBA" id="ARBA00022692"/>
    </source>
</evidence>
<evidence type="ECO:0000256" key="14">
    <source>
        <dbReference type="PROSITE-ProRule" id="PRU10141"/>
    </source>
</evidence>
<evidence type="ECO:0000256" key="15">
    <source>
        <dbReference type="RuleBase" id="RU000304"/>
    </source>
</evidence>
<dbReference type="Pfam" id="PF08515">
    <property type="entry name" value="TGF_beta_GS"/>
    <property type="match status" value="1"/>
</dbReference>
<dbReference type="GO" id="GO:0071363">
    <property type="term" value="P:cellular response to growth factor stimulus"/>
    <property type="evidence" value="ECO:0007669"/>
    <property type="project" value="TreeGrafter"/>
</dbReference>
<evidence type="ECO:0000259" key="18">
    <source>
        <dbReference type="PROSITE" id="PS51256"/>
    </source>
</evidence>
<evidence type="ECO:0000313" key="20">
    <source>
        <dbReference type="Proteomes" id="UP001151699"/>
    </source>
</evidence>
<dbReference type="SMART" id="SM00467">
    <property type="entry name" value="GS"/>
    <property type="match status" value="1"/>
</dbReference>
<dbReference type="EC" id="2.7.11.30" evidence="3"/>
<evidence type="ECO:0000256" key="8">
    <source>
        <dbReference type="ARBA" id="ARBA00022741"/>
    </source>
</evidence>
<dbReference type="PROSITE" id="PS00108">
    <property type="entry name" value="PROTEIN_KINASE_ST"/>
    <property type="match status" value="1"/>
</dbReference>
<organism evidence="19 20">
    <name type="scientific">Pseudolycoriella hygida</name>
    <dbReference type="NCBI Taxonomy" id="35572"/>
    <lineage>
        <taxon>Eukaryota</taxon>
        <taxon>Metazoa</taxon>
        <taxon>Ecdysozoa</taxon>
        <taxon>Arthropoda</taxon>
        <taxon>Hexapoda</taxon>
        <taxon>Insecta</taxon>
        <taxon>Pterygota</taxon>
        <taxon>Neoptera</taxon>
        <taxon>Endopterygota</taxon>
        <taxon>Diptera</taxon>
        <taxon>Nematocera</taxon>
        <taxon>Sciaroidea</taxon>
        <taxon>Sciaridae</taxon>
        <taxon>Pseudolycoriella</taxon>
    </lineage>
</organism>
<dbReference type="GO" id="GO:0005886">
    <property type="term" value="C:plasma membrane"/>
    <property type="evidence" value="ECO:0007669"/>
    <property type="project" value="TreeGrafter"/>
</dbReference>
<dbReference type="Pfam" id="PF00069">
    <property type="entry name" value="Pkinase"/>
    <property type="match status" value="1"/>
</dbReference>
<dbReference type="SUPFAM" id="SSF56112">
    <property type="entry name" value="Protein kinase-like (PK-like)"/>
    <property type="match status" value="1"/>
</dbReference>
<evidence type="ECO:0000256" key="1">
    <source>
        <dbReference type="ARBA" id="ARBA00004479"/>
    </source>
</evidence>
<dbReference type="PANTHER" id="PTHR23255">
    <property type="entry name" value="TRANSFORMING GROWTH FACTOR-BETA RECEPTOR TYPE I AND II"/>
    <property type="match status" value="1"/>
</dbReference>
<dbReference type="GO" id="GO:0004675">
    <property type="term" value="F:transmembrane receptor protein serine/threonine kinase activity"/>
    <property type="evidence" value="ECO:0007669"/>
    <property type="project" value="UniProtKB-EC"/>
</dbReference>
<dbReference type="CDD" id="cd23596">
    <property type="entry name" value="TFP_LU_ECD_Tkv"/>
    <property type="match status" value="1"/>
</dbReference>
<evidence type="ECO:0000256" key="10">
    <source>
        <dbReference type="ARBA" id="ARBA00022840"/>
    </source>
</evidence>
<comment type="subcellular location">
    <subcellularLocation>
        <location evidence="1">Membrane</location>
        <topology evidence="1">Single-pass type I membrane protein</topology>
    </subcellularLocation>
</comment>
<dbReference type="InterPro" id="IPR003605">
    <property type="entry name" value="GS_dom"/>
</dbReference>
<keyword evidence="7" id="KW-0732">Signal</keyword>
<evidence type="ECO:0000256" key="11">
    <source>
        <dbReference type="ARBA" id="ARBA00022989"/>
    </source>
</evidence>
<dbReference type="SUPFAM" id="SSF57302">
    <property type="entry name" value="Snake toxin-like"/>
    <property type="match status" value="1"/>
</dbReference>
<keyword evidence="13 19" id="KW-0675">Receptor</keyword>
<reference evidence="19" key="1">
    <citation type="submission" date="2022-07" db="EMBL/GenBank/DDBJ databases">
        <authorList>
            <person name="Trinca V."/>
            <person name="Uliana J.V.C."/>
            <person name="Torres T.T."/>
            <person name="Ward R.J."/>
            <person name="Monesi N."/>
        </authorList>
    </citation>
    <scope>NUCLEOTIDE SEQUENCE</scope>
    <source>
        <strain evidence="19">HSMRA1968</strain>
        <tissue evidence="19">Whole embryos</tissue>
    </source>
</reference>
<dbReference type="Proteomes" id="UP001151699">
    <property type="component" value="Chromosome A"/>
</dbReference>
<evidence type="ECO:0000313" key="19">
    <source>
        <dbReference type="EMBL" id="KAJ6646190.1"/>
    </source>
</evidence>
<sequence>MPRTLFCYCDGHCPDNLSNGTCETKPGGSCFSAVEEVLNEINGEYESERTYGCMPPEEHGGLMQCKISPSIHGKNIECCDSENFCNKLVHPQYIPRTTTEAPPPPVNNSNVYLLALVGSMLVCVVACVVIIAALYLIQKRREGKRRQACLIESVRSSHTSPLTCLVERTSGSGSGLPLLVQRTIAKQIELCRSIGRGRYGEVYLAKWRDENVAVKVFFTDEEGSWFRETEIYQTVLMRHENILGFIAADINGTGARTLITDYHELGSLYDFLQRHVLNADRLYDLAFSLAAGLEHLHLENLGRPASKPGVAHRDLKSKNILVKQNGQCAISDFGMAVKFMCDTGKIDVPTNGRVGTYRYMAPEVLNQTINTDQFEAYKTADMYSLGLVLWEMSRRCTSLKRGTRNTTCEDYALPFYDVAPSDPNMEQMRTIVCESGMRPIVPVRWQDEEILQMISKIMQECWHANPSVRLTALRVKKSLSKYRQIPHDIDHSDLAFNV</sequence>
<keyword evidence="8 14" id="KW-0547">Nucleotide-binding</keyword>
<keyword evidence="11 16" id="KW-1133">Transmembrane helix</keyword>
<keyword evidence="5" id="KW-0808">Transferase</keyword>
<feature type="binding site" evidence="14">
    <location>
        <position position="215"/>
    </location>
    <ligand>
        <name>ATP</name>
        <dbReference type="ChEBI" id="CHEBI:30616"/>
    </ligand>
</feature>
<evidence type="ECO:0000256" key="3">
    <source>
        <dbReference type="ARBA" id="ARBA00012401"/>
    </source>
</evidence>
<keyword evidence="10 14" id="KW-0067">ATP-binding</keyword>
<keyword evidence="4 15" id="KW-0723">Serine/threonine-protein kinase</keyword>
<evidence type="ECO:0000256" key="13">
    <source>
        <dbReference type="ARBA" id="ARBA00023170"/>
    </source>
</evidence>
<dbReference type="PANTHER" id="PTHR23255:SF106">
    <property type="entry name" value="RECEPTOR PROTEIN SERINE_THREONINE KINASE"/>
    <property type="match status" value="1"/>
</dbReference>
<evidence type="ECO:0000256" key="16">
    <source>
        <dbReference type="SAM" id="Phobius"/>
    </source>
</evidence>
<dbReference type="Gene3D" id="1.10.510.10">
    <property type="entry name" value="Transferase(Phosphotransferase) domain 1"/>
    <property type="match status" value="1"/>
</dbReference>
<dbReference type="PROSITE" id="PS51256">
    <property type="entry name" value="GS"/>
    <property type="match status" value="1"/>
</dbReference>
<dbReference type="FunFam" id="1.10.510.10:FF:000304">
    <property type="entry name" value="Receptor protein serine/threonine kinase"/>
    <property type="match status" value="1"/>
</dbReference>
<keyword evidence="9" id="KW-0418">Kinase</keyword>
<dbReference type="InterPro" id="IPR000472">
    <property type="entry name" value="Activin_recp"/>
</dbReference>
<proteinExistence type="inferred from homology"/>
<feature type="transmembrane region" description="Helical" evidence="16">
    <location>
        <begin position="111"/>
        <end position="137"/>
    </location>
</feature>
<dbReference type="PROSITE" id="PS50011">
    <property type="entry name" value="PROTEIN_KINASE_DOM"/>
    <property type="match status" value="1"/>
</dbReference>
<dbReference type="SMART" id="SM00220">
    <property type="entry name" value="S_TKc"/>
    <property type="match status" value="1"/>
</dbReference>
<comment type="caution">
    <text evidence="19">The sequence shown here is derived from an EMBL/GenBank/DDBJ whole genome shotgun (WGS) entry which is preliminary data.</text>
</comment>
<dbReference type="InterPro" id="IPR000719">
    <property type="entry name" value="Prot_kinase_dom"/>
</dbReference>
<evidence type="ECO:0000259" key="17">
    <source>
        <dbReference type="PROSITE" id="PS50011"/>
    </source>
</evidence>
<evidence type="ECO:0000256" key="4">
    <source>
        <dbReference type="ARBA" id="ARBA00022527"/>
    </source>
</evidence>
<dbReference type="GO" id="GO:0043235">
    <property type="term" value="C:receptor complex"/>
    <property type="evidence" value="ECO:0007669"/>
    <property type="project" value="TreeGrafter"/>
</dbReference>
<gene>
    <name evidence="19" type="primary">Bmpr1b</name>
    <name evidence="19" type="ORF">Bhyg_01401</name>
</gene>
<evidence type="ECO:0000256" key="2">
    <source>
        <dbReference type="ARBA" id="ARBA00009605"/>
    </source>
</evidence>
<evidence type="ECO:0000256" key="7">
    <source>
        <dbReference type="ARBA" id="ARBA00022729"/>
    </source>
</evidence>
<name>A0A9Q0S7C5_9DIPT</name>
<dbReference type="AlphaFoldDB" id="A0A9Q0S7C5"/>
<dbReference type="InterPro" id="IPR008271">
    <property type="entry name" value="Ser/Thr_kinase_AS"/>
</dbReference>
<dbReference type="GO" id="GO:0005524">
    <property type="term" value="F:ATP binding"/>
    <property type="evidence" value="ECO:0007669"/>
    <property type="project" value="UniProtKB-UniRule"/>
</dbReference>
<keyword evidence="6 16" id="KW-0812">Transmembrane</keyword>
<comment type="similarity">
    <text evidence="2">Belongs to the protein kinase superfamily. TKL Ser/Thr protein kinase family. TGFB receptor subfamily.</text>
</comment>
<dbReference type="InterPro" id="IPR011009">
    <property type="entry name" value="Kinase-like_dom_sf"/>
</dbReference>
<dbReference type="OrthoDB" id="69842at2759"/>
<dbReference type="PROSITE" id="PS00107">
    <property type="entry name" value="PROTEIN_KINASE_ATP"/>
    <property type="match status" value="1"/>
</dbReference>
<dbReference type="Gene3D" id="2.10.60.10">
    <property type="entry name" value="CD59"/>
    <property type="match status" value="1"/>
</dbReference>
<evidence type="ECO:0000256" key="9">
    <source>
        <dbReference type="ARBA" id="ARBA00022777"/>
    </source>
</evidence>
<keyword evidence="20" id="KW-1185">Reference proteome</keyword>